<feature type="transmembrane region" description="Helical" evidence="1">
    <location>
        <begin position="6"/>
        <end position="25"/>
    </location>
</feature>
<reference evidence="2 3" key="1">
    <citation type="submission" date="2021-01" db="EMBL/GenBank/DDBJ databases">
        <title>Genome Sequencing of Type Strains.</title>
        <authorList>
            <person name="Lemaire J.F."/>
            <person name="Inderbitzin P."/>
            <person name="Collins S.B."/>
            <person name="Wespe N."/>
            <person name="Knight-Connoni V."/>
        </authorList>
    </citation>
    <scope>NUCLEOTIDE SEQUENCE [LARGE SCALE GENOMIC DNA]</scope>
    <source>
        <strain evidence="2 3">DSM 14730</strain>
    </source>
</reference>
<evidence type="ECO:0000313" key="3">
    <source>
        <dbReference type="Proteomes" id="UP001319060"/>
    </source>
</evidence>
<keyword evidence="1" id="KW-0472">Membrane</keyword>
<accession>A0ABS2ZK04</accession>
<keyword evidence="1" id="KW-1133">Transmembrane helix</keyword>
<evidence type="ECO:0008006" key="4">
    <source>
        <dbReference type="Google" id="ProtNLM"/>
    </source>
</evidence>
<evidence type="ECO:0000313" key="2">
    <source>
        <dbReference type="EMBL" id="MBN3547674.1"/>
    </source>
</evidence>
<comment type="caution">
    <text evidence="2">The sequence shown here is derived from an EMBL/GenBank/DDBJ whole genome shotgun (WGS) entry which is preliminary data.</text>
</comment>
<sequence>MNEKGVVYPLVVTLSFIILVFFSFVTEKVFSERQFVYLQEEHLRQVRLLQQGVDRATLLTDHVTVYPSLHMLNLNEGNVKIAIYQTTVDERMFIIEAVTARKHTKRVKVYYNVSQKSVTKWVEG</sequence>
<keyword evidence="1" id="KW-0812">Transmembrane</keyword>
<dbReference type="RefSeq" id="WP_188401888.1">
    <property type="nucleotide sequence ID" value="NZ_BMCE01000001.1"/>
</dbReference>
<dbReference type="Pfam" id="PF14173">
    <property type="entry name" value="ComGG"/>
    <property type="match status" value="1"/>
</dbReference>
<dbReference type="EMBL" id="JAFHKS010000044">
    <property type="protein sequence ID" value="MBN3547674.1"/>
    <property type="molecule type" value="Genomic_DNA"/>
</dbReference>
<protein>
    <recommendedName>
        <fullName evidence="4">ComG operon protein 7</fullName>
    </recommendedName>
</protein>
<organism evidence="2 3">
    <name type="scientific">Fictibacillus barbaricus</name>
    <dbReference type="NCBI Taxonomy" id="182136"/>
    <lineage>
        <taxon>Bacteria</taxon>
        <taxon>Bacillati</taxon>
        <taxon>Bacillota</taxon>
        <taxon>Bacilli</taxon>
        <taxon>Bacillales</taxon>
        <taxon>Fictibacillaceae</taxon>
        <taxon>Fictibacillus</taxon>
    </lineage>
</organism>
<proteinExistence type="predicted"/>
<dbReference type="InterPro" id="IPR020372">
    <property type="entry name" value="Competence_ComGG"/>
</dbReference>
<keyword evidence="3" id="KW-1185">Reference proteome</keyword>
<evidence type="ECO:0000256" key="1">
    <source>
        <dbReference type="SAM" id="Phobius"/>
    </source>
</evidence>
<gene>
    <name evidence="2" type="ORF">JYA64_20405</name>
</gene>
<name>A0ABS2ZK04_9BACL</name>
<dbReference type="Proteomes" id="UP001319060">
    <property type="component" value="Unassembled WGS sequence"/>
</dbReference>